<keyword evidence="2" id="KW-1185">Reference proteome</keyword>
<gene>
    <name evidence="1" type="ORF">sS8_2691</name>
</gene>
<protein>
    <submittedName>
        <fullName evidence="1">Uncharacterized protein</fullName>
    </submittedName>
</protein>
<sequence>MDEYVTGFPPFQTGPLSDRPIDKFHVSQRRRIPLTKAAFQNSKVASGAILKTGPQLVKKLHYRFPISNPRKRNPARRDAVFF</sequence>
<dbReference type="KEGG" id="mmai:sS8_2691"/>
<proteinExistence type="predicted"/>
<dbReference type="Proteomes" id="UP000266313">
    <property type="component" value="Chromosome"/>
</dbReference>
<organism evidence="1 2">
    <name type="scientific">Methylocaldum marinum</name>
    <dbReference type="NCBI Taxonomy" id="1432792"/>
    <lineage>
        <taxon>Bacteria</taxon>
        <taxon>Pseudomonadati</taxon>
        <taxon>Pseudomonadota</taxon>
        <taxon>Gammaproteobacteria</taxon>
        <taxon>Methylococcales</taxon>
        <taxon>Methylococcaceae</taxon>
        <taxon>Methylocaldum</taxon>
    </lineage>
</organism>
<name>A0A250KSL6_9GAMM</name>
<dbReference type="AlphaFoldDB" id="A0A250KSL6"/>
<accession>A0A250KSL6</accession>
<evidence type="ECO:0000313" key="1">
    <source>
        <dbReference type="EMBL" id="BBA34638.1"/>
    </source>
</evidence>
<dbReference type="EMBL" id="AP017928">
    <property type="protein sequence ID" value="BBA34638.1"/>
    <property type="molecule type" value="Genomic_DNA"/>
</dbReference>
<reference evidence="1 2" key="1">
    <citation type="submission" date="2016-12" db="EMBL/GenBank/DDBJ databases">
        <title>Genome sequencing of Methylocaldum marinum.</title>
        <authorList>
            <person name="Takeuchi M."/>
            <person name="Kamagata Y."/>
            <person name="Hiraoka S."/>
            <person name="Oshima K."/>
            <person name="Hattori M."/>
            <person name="Iwasaki W."/>
        </authorList>
    </citation>
    <scope>NUCLEOTIDE SEQUENCE [LARGE SCALE GENOMIC DNA]</scope>
    <source>
        <strain evidence="1 2">S8</strain>
    </source>
</reference>
<evidence type="ECO:0000313" key="2">
    <source>
        <dbReference type="Proteomes" id="UP000266313"/>
    </source>
</evidence>